<proteinExistence type="predicted"/>
<name>A0A4Z2FFW3_9TELE</name>
<organism evidence="1 2">
    <name type="scientific">Liparis tanakae</name>
    <name type="common">Tanaka's snailfish</name>
    <dbReference type="NCBI Taxonomy" id="230148"/>
    <lineage>
        <taxon>Eukaryota</taxon>
        <taxon>Metazoa</taxon>
        <taxon>Chordata</taxon>
        <taxon>Craniata</taxon>
        <taxon>Vertebrata</taxon>
        <taxon>Euteleostomi</taxon>
        <taxon>Actinopterygii</taxon>
        <taxon>Neopterygii</taxon>
        <taxon>Teleostei</taxon>
        <taxon>Neoteleostei</taxon>
        <taxon>Acanthomorphata</taxon>
        <taxon>Eupercaria</taxon>
        <taxon>Perciformes</taxon>
        <taxon>Cottioidei</taxon>
        <taxon>Cottales</taxon>
        <taxon>Liparidae</taxon>
        <taxon>Liparis</taxon>
    </lineage>
</organism>
<gene>
    <name evidence="1" type="ORF">EYF80_049992</name>
</gene>
<evidence type="ECO:0000313" key="2">
    <source>
        <dbReference type="Proteomes" id="UP000314294"/>
    </source>
</evidence>
<dbReference type="AlphaFoldDB" id="A0A4Z2FFW3"/>
<protein>
    <submittedName>
        <fullName evidence="1">Uncharacterized protein</fullName>
    </submittedName>
</protein>
<accession>A0A4Z2FFW3</accession>
<dbReference type="Proteomes" id="UP000314294">
    <property type="component" value="Unassembled WGS sequence"/>
</dbReference>
<evidence type="ECO:0000313" key="1">
    <source>
        <dbReference type="EMBL" id="TNN39831.1"/>
    </source>
</evidence>
<dbReference type="EMBL" id="SRLO01001243">
    <property type="protein sequence ID" value="TNN39831.1"/>
    <property type="molecule type" value="Genomic_DNA"/>
</dbReference>
<keyword evidence="2" id="KW-1185">Reference proteome</keyword>
<sequence>MRPDGAVPEDAICVDAAVARMSLRGCEVDWGVTDDDDDGGVETKFRISLRRIVSRMFAQPDARGEELFFLGRKHLKGGVDVAPAPRLGTSPVSREREVNLFSASRELR</sequence>
<reference evidence="1 2" key="1">
    <citation type="submission" date="2019-03" db="EMBL/GenBank/DDBJ databases">
        <title>First draft genome of Liparis tanakae, snailfish: a comprehensive survey of snailfish specific genes.</title>
        <authorList>
            <person name="Kim W."/>
            <person name="Song I."/>
            <person name="Jeong J.-H."/>
            <person name="Kim D."/>
            <person name="Kim S."/>
            <person name="Ryu S."/>
            <person name="Song J.Y."/>
            <person name="Lee S.K."/>
        </authorList>
    </citation>
    <scope>NUCLEOTIDE SEQUENCE [LARGE SCALE GENOMIC DNA]</scope>
    <source>
        <tissue evidence="1">Muscle</tissue>
    </source>
</reference>
<comment type="caution">
    <text evidence="1">The sequence shown here is derived from an EMBL/GenBank/DDBJ whole genome shotgun (WGS) entry which is preliminary data.</text>
</comment>